<name>A0A1G6Y1I3_9ACTN</name>
<evidence type="ECO:0000313" key="3">
    <source>
        <dbReference type="Proteomes" id="UP000199034"/>
    </source>
</evidence>
<dbReference type="Pfam" id="PF13845">
    <property type="entry name" value="Septum_form"/>
    <property type="match status" value="1"/>
</dbReference>
<feature type="domain" description="Septum formation-related" evidence="1">
    <location>
        <begin position="41"/>
        <end position="205"/>
    </location>
</feature>
<dbReference type="AlphaFoldDB" id="A0A1G6Y1I3"/>
<sequence>MRPFRAVTALLGLALVGSLVTGTAPATAAEPDPLYGAPAVGDCYDLTKEQAWGSSTREKPVDCSTRHTLLVGAVGTLPASVGYDEPAKFRRAVKRICDPFWLSYYDLDDHRSYRTVLQGIWLGPTKTQRKNGARWVSCSISLALSTSLQPLPEGGPAKATARPEDSIARCATKRYLTTVCTKRHAWRVTHSFSAKARGKGDVLEARLERAAVRVCSRRIDGNRWLWGSRSTTKRNTYALICLAKTRK</sequence>
<reference evidence="2 3" key="1">
    <citation type="submission" date="2016-10" db="EMBL/GenBank/DDBJ databases">
        <authorList>
            <person name="de Groot N.N."/>
        </authorList>
    </citation>
    <scope>NUCLEOTIDE SEQUENCE [LARGE SCALE GENOMIC DNA]</scope>
    <source>
        <strain evidence="2 3">CGMCC 4.6858</strain>
    </source>
</reference>
<dbReference type="InterPro" id="IPR026004">
    <property type="entry name" value="Septum_form"/>
</dbReference>
<protein>
    <submittedName>
        <fullName evidence="2">Septum formation</fullName>
    </submittedName>
</protein>
<evidence type="ECO:0000313" key="2">
    <source>
        <dbReference type="EMBL" id="SDD83783.1"/>
    </source>
</evidence>
<keyword evidence="3" id="KW-1185">Reference proteome</keyword>
<dbReference type="EMBL" id="FMZM01000011">
    <property type="protein sequence ID" value="SDD83783.1"/>
    <property type="molecule type" value="Genomic_DNA"/>
</dbReference>
<evidence type="ECO:0000259" key="1">
    <source>
        <dbReference type="Pfam" id="PF13845"/>
    </source>
</evidence>
<organism evidence="2 3">
    <name type="scientific">Nocardioides lianchengensis</name>
    <dbReference type="NCBI Taxonomy" id="1045774"/>
    <lineage>
        <taxon>Bacteria</taxon>
        <taxon>Bacillati</taxon>
        <taxon>Actinomycetota</taxon>
        <taxon>Actinomycetes</taxon>
        <taxon>Propionibacteriales</taxon>
        <taxon>Nocardioidaceae</taxon>
        <taxon>Nocardioides</taxon>
    </lineage>
</organism>
<dbReference type="Proteomes" id="UP000199034">
    <property type="component" value="Unassembled WGS sequence"/>
</dbReference>
<gene>
    <name evidence="2" type="ORF">SAMN05421872_111153</name>
</gene>
<dbReference type="RefSeq" id="WP_170867157.1">
    <property type="nucleotide sequence ID" value="NZ_FMZM01000011.1"/>
</dbReference>
<dbReference type="STRING" id="1045774.SAMN05421872_111153"/>
<accession>A0A1G6Y1I3</accession>
<proteinExistence type="predicted"/>